<feature type="transmembrane region" description="Helical" evidence="5">
    <location>
        <begin position="125"/>
        <end position="144"/>
    </location>
</feature>
<comment type="subcellular location">
    <subcellularLocation>
        <location evidence="1">Membrane</location>
        <topology evidence="1">Multi-pass membrane protein</topology>
    </subcellularLocation>
</comment>
<feature type="transmembrane region" description="Helical" evidence="5">
    <location>
        <begin position="87"/>
        <end position="113"/>
    </location>
</feature>
<dbReference type="Pfam" id="PF07681">
    <property type="entry name" value="DoxX"/>
    <property type="match status" value="1"/>
</dbReference>
<name>A0A3P3U0T0_9BACL</name>
<dbReference type="InterPro" id="IPR032808">
    <property type="entry name" value="DoxX"/>
</dbReference>
<dbReference type="AlphaFoldDB" id="A0A3P3U0T0"/>
<evidence type="ECO:0000256" key="5">
    <source>
        <dbReference type="SAM" id="Phobius"/>
    </source>
</evidence>
<evidence type="ECO:0000256" key="4">
    <source>
        <dbReference type="ARBA" id="ARBA00023136"/>
    </source>
</evidence>
<dbReference type="RefSeq" id="WP_128631773.1">
    <property type="nucleotide sequence ID" value="NZ_RRCN01000001.1"/>
</dbReference>
<keyword evidence="3 5" id="KW-1133">Transmembrane helix</keyword>
<evidence type="ECO:0000256" key="1">
    <source>
        <dbReference type="ARBA" id="ARBA00004141"/>
    </source>
</evidence>
<organism evidence="6 7">
    <name type="scientific">Paenibacillus oralis</name>
    <dbReference type="NCBI Taxonomy" id="2490856"/>
    <lineage>
        <taxon>Bacteria</taxon>
        <taxon>Bacillati</taxon>
        <taxon>Bacillota</taxon>
        <taxon>Bacilli</taxon>
        <taxon>Bacillales</taxon>
        <taxon>Paenibacillaceae</taxon>
        <taxon>Paenibacillus</taxon>
    </lineage>
</organism>
<dbReference type="OrthoDB" id="26941at2"/>
<sequence>MIVSWLRDSVSASWLLLLIRLYVGYQWLTSGWGKVTGGFDAAGFLNGAIGKSTGEHPAVQGWWASFLEHFALPNVGLFNVLIPYGEVLVGIGLILGTFTWIAAFFGMVMNFAFLFSGTVSTNAQLILLEIFIVVAGANAGRIGLDHYILPYFRRSFGRR</sequence>
<proteinExistence type="predicted"/>
<dbReference type="PANTHER" id="PTHR39157">
    <property type="entry name" value="INTEGRAL MEMBRANE PROTEIN-RELATED"/>
    <property type="match status" value="1"/>
</dbReference>
<evidence type="ECO:0000313" key="6">
    <source>
        <dbReference type="EMBL" id="RRJ63942.1"/>
    </source>
</evidence>
<evidence type="ECO:0000256" key="2">
    <source>
        <dbReference type="ARBA" id="ARBA00022692"/>
    </source>
</evidence>
<dbReference type="EMBL" id="RRCN01000001">
    <property type="protein sequence ID" value="RRJ63942.1"/>
    <property type="molecule type" value="Genomic_DNA"/>
</dbReference>
<comment type="caution">
    <text evidence="6">The sequence shown here is derived from an EMBL/GenBank/DDBJ whole genome shotgun (WGS) entry which is preliminary data.</text>
</comment>
<protein>
    <submittedName>
        <fullName evidence="6">DoxX family protein</fullName>
    </submittedName>
</protein>
<gene>
    <name evidence="6" type="ORF">EHV15_14130</name>
</gene>
<accession>A0A3P3U0T0</accession>
<evidence type="ECO:0000313" key="7">
    <source>
        <dbReference type="Proteomes" id="UP000267017"/>
    </source>
</evidence>
<feature type="transmembrane region" description="Helical" evidence="5">
    <location>
        <begin position="12"/>
        <end position="28"/>
    </location>
</feature>
<keyword evidence="2 5" id="KW-0812">Transmembrane</keyword>
<dbReference type="PANTHER" id="PTHR39157:SF1">
    <property type="entry name" value="DOXX FAMILY PROTEIN"/>
    <property type="match status" value="1"/>
</dbReference>
<evidence type="ECO:0000256" key="3">
    <source>
        <dbReference type="ARBA" id="ARBA00022989"/>
    </source>
</evidence>
<reference evidence="6 7" key="1">
    <citation type="submission" date="2018-11" db="EMBL/GenBank/DDBJ databases">
        <title>Genome sequencing of Paenibacillus sp. KCOM 3021 (= ChDC PVNT-B20).</title>
        <authorList>
            <person name="Kook J.-K."/>
            <person name="Park S.-N."/>
            <person name="Lim Y.K."/>
        </authorList>
    </citation>
    <scope>NUCLEOTIDE SEQUENCE [LARGE SCALE GENOMIC DNA]</scope>
    <source>
        <strain evidence="6 7">KCOM 3021</strain>
    </source>
</reference>
<dbReference type="GO" id="GO:0016020">
    <property type="term" value="C:membrane"/>
    <property type="evidence" value="ECO:0007669"/>
    <property type="project" value="UniProtKB-SubCell"/>
</dbReference>
<keyword evidence="7" id="KW-1185">Reference proteome</keyword>
<dbReference type="Proteomes" id="UP000267017">
    <property type="component" value="Unassembled WGS sequence"/>
</dbReference>
<keyword evidence="4 5" id="KW-0472">Membrane</keyword>